<proteinExistence type="predicted"/>
<sequence length="47" mass="5328">MQTEILHRGDKNGVINAYELLSGQSRGEFRVSIKALFFPMLKARFGT</sequence>
<organism evidence="1 2">
    <name type="scientific">Hafnia alvei ATCC 51873</name>
    <dbReference type="NCBI Taxonomy" id="1002364"/>
    <lineage>
        <taxon>Bacteria</taxon>
        <taxon>Pseudomonadati</taxon>
        <taxon>Pseudomonadota</taxon>
        <taxon>Gammaproteobacteria</taxon>
        <taxon>Enterobacterales</taxon>
        <taxon>Hafniaceae</taxon>
        <taxon>Hafnia</taxon>
    </lineage>
</organism>
<protein>
    <submittedName>
        <fullName evidence="1">Uncharacterized protein</fullName>
    </submittedName>
</protein>
<dbReference type="EMBL" id="AGCI01000066">
    <property type="protein sequence ID" value="EHM41572.1"/>
    <property type="molecule type" value="Genomic_DNA"/>
</dbReference>
<reference evidence="1 2" key="1">
    <citation type="submission" date="2011-08" db="EMBL/GenBank/DDBJ databases">
        <authorList>
            <person name="Weinstock G."/>
            <person name="Sodergren E."/>
            <person name="Clifton S."/>
            <person name="Fulton L."/>
            <person name="Fulton B."/>
            <person name="Courtney L."/>
            <person name="Fronick C."/>
            <person name="Harrison M."/>
            <person name="Strong C."/>
            <person name="Farmer C."/>
            <person name="Delahaunty K."/>
            <person name="Markovic C."/>
            <person name="Hall O."/>
            <person name="Minx P."/>
            <person name="Tomlinson C."/>
            <person name="Mitreva M."/>
            <person name="Hou S."/>
            <person name="Chen J."/>
            <person name="Wollam A."/>
            <person name="Pepin K.H."/>
            <person name="Johnson M."/>
            <person name="Bhonagiri V."/>
            <person name="Zhang X."/>
            <person name="Suruliraj S."/>
            <person name="Warren W."/>
            <person name="Chinwalla A."/>
            <person name="Mardis E.R."/>
            <person name="Wilson R.K."/>
        </authorList>
    </citation>
    <scope>NUCLEOTIDE SEQUENCE [LARGE SCALE GENOMIC DNA]</scope>
    <source>
        <strain evidence="1 2">ATCC 51873</strain>
    </source>
</reference>
<dbReference type="HOGENOM" id="CLU_3168710_0_0_6"/>
<gene>
    <name evidence="1" type="ORF">HMPREF0454_02762</name>
</gene>
<evidence type="ECO:0000313" key="2">
    <source>
        <dbReference type="Proteomes" id="UP000005959"/>
    </source>
</evidence>
<dbReference type="Proteomes" id="UP000005959">
    <property type="component" value="Unassembled WGS sequence"/>
</dbReference>
<name>G9Y853_HAFAL</name>
<dbReference type="AlphaFoldDB" id="G9Y853"/>
<evidence type="ECO:0000313" key="1">
    <source>
        <dbReference type="EMBL" id="EHM41572.1"/>
    </source>
</evidence>
<comment type="caution">
    <text evidence="1">The sequence shown here is derived from an EMBL/GenBank/DDBJ whole genome shotgun (WGS) entry which is preliminary data.</text>
</comment>
<accession>G9Y853</accession>